<feature type="transmembrane region" description="Helical" evidence="1">
    <location>
        <begin position="180"/>
        <end position="199"/>
    </location>
</feature>
<feature type="transmembrane region" description="Helical" evidence="1">
    <location>
        <begin position="252"/>
        <end position="272"/>
    </location>
</feature>
<gene>
    <name evidence="2" type="ORF">MNBD_DELTA04-951</name>
</gene>
<feature type="transmembrane region" description="Helical" evidence="1">
    <location>
        <begin position="65"/>
        <end position="84"/>
    </location>
</feature>
<evidence type="ECO:0000256" key="1">
    <source>
        <dbReference type="SAM" id="Phobius"/>
    </source>
</evidence>
<keyword evidence="1" id="KW-0472">Membrane</keyword>
<dbReference type="EMBL" id="UOEY01000118">
    <property type="protein sequence ID" value="VAW41125.1"/>
    <property type="molecule type" value="Genomic_DNA"/>
</dbReference>
<protein>
    <recommendedName>
        <fullName evidence="3">DUF401 family protein</fullName>
    </recommendedName>
</protein>
<dbReference type="PANTHER" id="PTHR39556:SF1">
    <property type="entry name" value="PROTEIN, PUTATIVE-RELATED"/>
    <property type="match status" value="1"/>
</dbReference>
<feature type="transmembrane region" description="Helical" evidence="1">
    <location>
        <begin position="6"/>
        <end position="23"/>
    </location>
</feature>
<feature type="transmembrane region" description="Helical" evidence="1">
    <location>
        <begin position="105"/>
        <end position="126"/>
    </location>
</feature>
<feature type="transmembrane region" description="Helical" evidence="1">
    <location>
        <begin position="406"/>
        <end position="428"/>
    </location>
</feature>
<keyword evidence="1" id="KW-0812">Transmembrane</keyword>
<keyword evidence="1" id="KW-1133">Transmembrane helix</keyword>
<dbReference type="AlphaFoldDB" id="A0A3B0VC37"/>
<name>A0A3B0VC37_9ZZZZ</name>
<sequence length="433" mass="46992">MDFFLSISPVFRILVVFVLILVLCRARLPLGIALVLGGLGIDLWAGKTLPAVFADFGSSLGQPELWLLVINIVLILEIGYFMATERNSQAILAASRRLGGRNSRALSLVLIPAAIGLVPMPGGALFSAPLVGETIRGKEVPAAWKAAVNYWFRHVFEYWWPLYPVVIVTLSIFHIGTWQFFALQITFTFVCLAAGWFFLLRRRLDLLADDVRPETRDGASLSTVLLPIFIVVIATLLLPGPAGRVVPAASATLDKLLSMFAGLVLSLLLIAWQGRGDKDVRLFRNLASEKTLNVVFTLGGVMIFQAMLGASGLLPEAGRQLGNSFVPVEVVIAFLPFLAGLVTGIAIGFAGPSFPVVVGLAAATHLSQASTLVLAFSMGYAGMMLSPMHLCYILTLRYFHARLASAYAYLLPCVLTVAAWGVLMHLFLRFMGW</sequence>
<feature type="transmembrane region" description="Helical" evidence="1">
    <location>
        <begin position="219"/>
        <end position="240"/>
    </location>
</feature>
<feature type="transmembrane region" description="Helical" evidence="1">
    <location>
        <begin position="292"/>
        <end position="314"/>
    </location>
</feature>
<feature type="transmembrane region" description="Helical" evidence="1">
    <location>
        <begin position="371"/>
        <end position="394"/>
    </location>
</feature>
<proteinExistence type="predicted"/>
<accession>A0A3B0VC37</accession>
<feature type="transmembrane region" description="Helical" evidence="1">
    <location>
        <begin position="326"/>
        <end position="351"/>
    </location>
</feature>
<evidence type="ECO:0008006" key="3">
    <source>
        <dbReference type="Google" id="ProtNLM"/>
    </source>
</evidence>
<organism evidence="2">
    <name type="scientific">hydrothermal vent metagenome</name>
    <dbReference type="NCBI Taxonomy" id="652676"/>
    <lineage>
        <taxon>unclassified sequences</taxon>
        <taxon>metagenomes</taxon>
        <taxon>ecological metagenomes</taxon>
    </lineage>
</organism>
<dbReference type="Pfam" id="PF04165">
    <property type="entry name" value="DUF401"/>
    <property type="match status" value="1"/>
</dbReference>
<evidence type="ECO:0000313" key="2">
    <source>
        <dbReference type="EMBL" id="VAW41125.1"/>
    </source>
</evidence>
<dbReference type="InterPro" id="IPR007294">
    <property type="entry name" value="DUF401"/>
</dbReference>
<dbReference type="PANTHER" id="PTHR39556">
    <property type="entry name" value="PROTEIN, PUTATIVE-RELATED"/>
    <property type="match status" value="1"/>
</dbReference>
<feature type="transmembrane region" description="Helical" evidence="1">
    <location>
        <begin position="28"/>
        <end position="45"/>
    </location>
</feature>
<reference evidence="2" key="1">
    <citation type="submission" date="2018-06" db="EMBL/GenBank/DDBJ databases">
        <authorList>
            <person name="Zhirakovskaya E."/>
        </authorList>
    </citation>
    <scope>NUCLEOTIDE SEQUENCE</scope>
</reference>